<keyword evidence="3" id="KW-1185">Reference proteome</keyword>
<accession>A0A380MLH8</accession>
<dbReference type="EMBL" id="UHIA01000003">
    <property type="protein sequence ID" value="SUO92558.1"/>
    <property type="molecule type" value="Genomic_DNA"/>
</dbReference>
<reference evidence="2 3" key="1">
    <citation type="submission" date="2018-06" db="EMBL/GenBank/DDBJ databases">
        <authorList>
            <consortium name="Pathogen Informatics"/>
            <person name="Doyle S."/>
        </authorList>
    </citation>
    <scope>NUCLEOTIDE SEQUENCE [LARGE SCALE GENOMIC DNA]</scope>
    <source>
        <strain evidence="2 3">NCTC10717</strain>
    </source>
</reference>
<proteinExistence type="predicted"/>
<dbReference type="Proteomes" id="UP000254575">
    <property type="component" value="Unassembled WGS sequence"/>
</dbReference>
<feature type="domain" description="NapC/NirT cytochrome c N-terminal" evidence="1">
    <location>
        <begin position="4"/>
        <end position="33"/>
    </location>
</feature>
<evidence type="ECO:0000259" key="1">
    <source>
        <dbReference type="Pfam" id="PF03264"/>
    </source>
</evidence>
<dbReference type="InterPro" id="IPR005126">
    <property type="entry name" value="NapC/NirT_cyt_c_N"/>
</dbReference>
<evidence type="ECO:0000313" key="3">
    <source>
        <dbReference type="Proteomes" id="UP000254575"/>
    </source>
</evidence>
<dbReference type="AlphaFoldDB" id="A0A380MLH8"/>
<evidence type="ECO:0000313" key="2">
    <source>
        <dbReference type="EMBL" id="SUO92558.1"/>
    </source>
</evidence>
<sequence length="57" mass="6279">MRVTSQMVMRRAAENNTSCIDCHKGIAHQLSDMKGAHNPLFDTLVSAAHGLTLENQQ</sequence>
<gene>
    <name evidence="2" type="primary">torC</name>
    <name evidence="2" type="ORF">NCTC10717_00616</name>
</gene>
<name>A0A380MLH8_9GAMM</name>
<dbReference type="SUPFAM" id="SSF48695">
    <property type="entry name" value="Multiheme cytochromes"/>
    <property type="match status" value="1"/>
</dbReference>
<dbReference type="Pfam" id="PF03264">
    <property type="entry name" value="Cytochrom_NNT"/>
    <property type="match status" value="1"/>
</dbReference>
<protein>
    <submittedName>
        <fullName evidence="2">Cytochrome c-type protein TorC</fullName>
    </submittedName>
</protein>
<dbReference type="InterPro" id="IPR036280">
    <property type="entry name" value="Multihaem_cyt_sf"/>
</dbReference>
<organism evidence="2 3">
    <name type="scientific">Suttonella indologenes</name>
    <dbReference type="NCBI Taxonomy" id="13276"/>
    <lineage>
        <taxon>Bacteria</taxon>
        <taxon>Pseudomonadati</taxon>
        <taxon>Pseudomonadota</taxon>
        <taxon>Gammaproteobacteria</taxon>
        <taxon>Cardiobacteriales</taxon>
        <taxon>Cardiobacteriaceae</taxon>
        <taxon>Suttonella</taxon>
    </lineage>
</organism>